<feature type="DNA-binding region" description="H-T-H motif" evidence="4">
    <location>
        <begin position="31"/>
        <end position="50"/>
    </location>
</feature>
<dbReference type="PROSITE" id="PS50977">
    <property type="entry name" value="HTH_TETR_2"/>
    <property type="match status" value="1"/>
</dbReference>
<keyword evidence="3" id="KW-0804">Transcription</keyword>
<dbReference type="CDD" id="cd00093">
    <property type="entry name" value="HTH_XRE"/>
    <property type="match status" value="1"/>
</dbReference>
<gene>
    <name evidence="6" type="ORF">GURASL_09620</name>
</gene>
<evidence type="ECO:0000256" key="3">
    <source>
        <dbReference type="ARBA" id="ARBA00023163"/>
    </source>
</evidence>
<dbReference type="Pfam" id="PF17932">
    <property type="entry name" value="TetR_C_24"/>
    <property type="match status" value="1"/>
</dbReference>
<dbReference type="PRINTS" id="PR00455">
    <property type="entry name" value="HTHTETR"/>
</dbReference>
<dbReference type="Gene3D" id="1.10.357.10">
    <property type="entry name" value="Tetracycline Repressor, domain 2"/>
    <property type="match status" value="1"/>
</dbReference>
<keyword evidence="1" id="KW-0805">Transcription regulation</keyword>
<organism evidence="6 7">
    <name type="scientific">Geotalea uraniireducens</name>
    <dbReference type="NCBI Taxonomy" id="351604"/>
    <lineage>
        <taxon>Bacteria</taxon>
        <taxon>Pseudomonadati</taxon>
        <taxon>Thermodesulfobacteriota</taxon>
        <taxon>Desulfuromonadia</taxon>
        <taxon>Geobacterales</taxon>
        <taxon>Geobacteraceae</taxon>
        <taxon>Geotalea</taxon>
    </lineage>
</organism>
<dbReference type="InterPro" id="IPR001387">
    <property type="entry name" value="Cro/C1-type_HTH"/>
</dbReference>
<dbReference type="Pfam" id="PF00440">
    <property type="entry name" value="TetR_N"/>
    <property type="match status" value="1"/>
</dbReference>
<proteinExistence type="predicted"/>
<evidence type="ECO:0000256" key="4">
    <source>
        <dbReference type="PROSITE-ProRule" id="PRU00335"/>
    </source>
</evidence>
<keyword evidence="7" id="KW-1185">Reference proteome</keyword>
<dbReference type="InterPro" id="IPR009057">
    <property type="entry name" value="Homeodomain-like_sf"/>
</dbReference>
<dbReference type="EMBL" id="AP027151">
    <property type="protein sequence ID" value="BDV42039.1"/>
    <property type="molecule type" value="Genomic_DNA"/>
</dbReference>
<dbReference type="InterPro" id="IPR050109">
    <property type="entry name" value="HTH-type_TetR-like_transc_reg"/>
</dbReference>
<dbReference type="InterPro" id="IPR036271">
    <property type="entry name" value="Tet_transcr_reg_TetR-rel_C_sf"/>
</dbReference>
<dbReference type="InterPro" id="IPR001647">
    <property type="entry name" value="HTH_TetR"/>
</dbReference>
<sequence length="198" mass="21751">MITKKNTRIRKEEIIQATFAVIGSRGMHGLTIAAIAEEAGMSEANIYRHFGGKTDILLALAEFIGSAVMGKAAAIAAGSRKPLEKLETIFFSHVELIAEMPGIPRFVFSEDVQRGEPQLAEAIAFRIGAYVETLAGIIAAGIVEEELRRSLQPRETAVTLLGMIQMTALRWSIGKASFDMKDEATRLWSNFLRLVTDR</sequence>
<dbReference type="Proteomes" id="UP001317705">
    <property type="component" value="Chromosome"/>
</dbReference>
<evidence type="ECO:0000256" key="1">
    <source>
        <dbReference type="ARBA" id="ARBA00023015"/>
    </source>
</evidence>
<keyword evidence="2 4" id="KW-0238">DNA-binding</keyword>
<evidence type="ECO:0000256" key="2">
    <source>
        <dbReference type="ARBA" id="ARBA00023125"/>
    </source>
</evidence>
<evidence type="ECO:0000259" key="5">
    <source>
        <dbReference type="PROSITE" id="PS50977"/>
    </source>
</evidence>
<evidence type="ECO:0000313" key="6">
    <source>
        <dbReference type="EMBL" id="BDV42039.1"/>
    </source>
</evidence>
<dbReference type="InterPro" id="IPR041490">
    <property type="entry name" value="KstR2_TetR_C"/>
</dbReference>
<name>A0ABN6VP33_9BACT</name>
<evidence type="ECO:0000313" key="7">
    <source>
        <dbReference type="Proteomes" id="UP001317705"/>
    </source>
</evidence>
<protein>
    <submittedName>
        <fullName evidence="6">TetR family transcriptional regulator</fullName>
    </submittedName>
</protein>
<accession>A0ABN6VP33</accession>
<dbReference type="PANTHER" id="PTHR30055:SF240">
    <property type="entry name" value="HTH-TYPE TRANSCRIPTIONAL REGULATOR ACRR"/>
    <property type="match status" value="1"/>
</dbReference>
<dbReference type="SUPFAM" id="SSF48498">
    <property type="entry name" value="Tetracyclin repressor-like, C-terminal domain"/>
    <property type="match status" value="1"/>
</dbReference>
<dbReference type="RefSeq" id="WP_282002242.1">
    <property type="nucleotide sequence ID" value="NZ_AP027151.1"/>
</dbReference>
<reference evidence="6 7" key="1">
    <citation type="submission" date="2022-12" db="EMBL/GenBank/DDBJ databases">
        <title>Polyphasic characterization of Geotalea uranireducens NIT-SL11 newly isolated from a complex of sewage sludge and microbially reduced graphene oxide.</title>
        <authorList>
            <person name="Xie L."/>
            <person name="Yoshida N."/>
            <person name="Meng L."/>
        </authorList>
    </citation>
    <scope>NUCLEOTIDE SEQUENCE [LARGE SCALE GENOMIC DNA]</scope>
    <source>
        <strain evidence="6 7">NIT-SL11</strain>
    </source>
</reference>
<dbReference type="SUPFAM" id="SSF46689">
    <property type="entry name" value="Homeodomain-like"/>
    <property type="match status" value="1"/>
</dbReference>
<dbReference type="PANTHER" id="PTHR30055">
    <property type="entry name" value="HTH-TYPE TRANSCRIPTIONAL REGULATOR RUTR"/>
    <property type="match status" value="1"/>
</dbReference>
<feature type="domain" description="HTH tetR-type" evidence="5">
    <location>
        <begin position="8"/>
        <end position="68"/>
    </location>
</feature>